<dbReference type="AlphaFoldDB" id="A0A1B1YDG1"/>
<dbReference type="GO" id="GO:0000155">
    <property type="term" value="F:phosphorelay sensor kinase activity"/>
    <property type="evidence" value="ECO:0007669"/>
    <property type="project" value="InterPro"/>
</dbReference>
<evidence type="ECO:0000256" key="1">
    <source>
        <dbReference type="ARBA" id="ARBA00000085"/>
    </source>
</evidence>
<dbReference type="Proteomes" id="UP000092971">
    <property type="component" value="Chromosome"/>
</dbReference>
<dbReference type="InterPro" id="IPR036890">
    <property type="entry name" value="HATPase_C_sf"/>
</dbReference>
<evidence type="ECO:0000256" key="3">
    <source>
        <dbReference type="ARBA" id="ARBA00012438"/>
    </source>
</evidence>
<dbReference type="FunFam" id="3.30.565.10:FF:000006">
    <property type="entry name" value="Sensor histidine kinase WalK"/>
    <property type="match status" value="1"/>
</dbReference>
<dbReference type="CDD" id="cd00075">
    <property type="entry name" value="HATPase"/>
    <property type="match status" value="1"/>
</dbReference>
<evidence type="ECO:0000256" key="11">
    <source>
        <dbReference type="SAM" id="Phobius"/>
    </source>
</evidence>
<dbReference type="Pfam" id="PF02518">
    <property type="entry name" value="HATPase_c"/>
    <property type="match status" value="1"/>
</dbReference>
<dbReference type="EC" id="2.7.13.3" evidence="3"/>
<dbReference type="SUPFAM" id="SSF158472">
    <property type="entry name" value="HAMP domain-like"/>
    <property type="match status" value="1"/>
</dbReference>
<feature type="region of interest" description="Disordered" evidence="10">
    <location>
        <begin position="1"/>
        <end position="45"/>
    </location>
</feature>
<feature type="coiled-coil region" evidence="9">
    <location>
        <begin position="226"/>
        <end position="264"/>
    </location>
</feature>
<comment type="subcellular location">
    <subcellularLocation>
        <location evidence="2">Membrane</location>
    </subcellularLocation>
</comment>
<evidence type="ECO:0000256" key="4">
    <source>
        <dbReference type="ARBA" id="ARBA00022553"/>
    </source>
</evidence>
<keyword evidence="11" id="KW-1133">Transmembrane helix</keyword>
<dbReference type="GO" id="GO:0016787">
    <property type="term" value="F:hydrolase activity"/>
    <property type="evidence" value="ECO:0007669"/>
    <property type="project" value="UniProtKB-KW"/>
</dbReference>
<sequence>MKTENSTDNLKHDKKVSAAAGKQKGKMKYKNNGPAPGNASGKSGRASYKTNFSMSRRISVSYTQILIDTFLSCLILVMIVYTGFNLILLGSDTKKVIEELMVSDDLSESIYEIAVQKDTEIALADLSGELIINTFGDFAVSYSQIPIWFFQKERSIYIMFKSDLSVNEKTFTVYVFRNITRTVYEMLLIFGFSAVLYITVTLIIFFRGNAITKNVLNPIAEMTKMAREITAQNLNLRLNVTNAKDELKELIVTFNEMMDRIEAAYNKQNQFVSDASHELRTPISVIQGYARMLERWGKDDPEVLNEAIEAIEQEAENMKELVDKLLFIARNDKDTLVLEEKLFSLSEMMEELVKETRMVDKDHIIEDSIETGIEIVGDRNRLKQAMRIFVDNAQKYTEPGKKIEISLKKENNTAVLSVKDSGCGIDSRDIQSIFDRFYRADRSRDRNKGGHGLGLSIARIIILRHGGKIHVKSKLGEGSVFSVILKLERNNSCEGISDN</sequence>
<feature type="transmembrane region" description="Helical" evidence="11">
    <location>
        <begin position="65"/>
        <end position="88"/>
    </location>
</feature>
<dbReference type="Pfam" id="PF00672">
    <property type="entry name" value="HAMP"/>
    <property type="match status" value="1"/>
</dbReference>
<dbReference type="InterPro" id="IPR003661">
    <property type="entry name" value="HisK_dim/P_dom"/>
</dbReference>
<keyword evidence="14" id="KW-0378">Hydrolase</keyword>
<keyword evidence="11" id="KW-0812">Transmembrane</keyword>
<dbReference type="EMBL" id="CP014672">
    <property type="protein sequence ID" value="ANW98803.1"/>
    <property type="molecule type" value="Genomic_DNA"/>
</dbReference>
<keyword evidence="8 11" id="KW-0472">Membrane</keyword>
<dbReference type="SUPFAM" id="SSF47384">
    <property type="entry name" value="Homodimeric domain of signal transducing histidine kinase"/>
    <property type="match status" value="1"/>
</dbReference>
<keyword evidence="7" id="KW-0902">Two-component regulatory system</keyword>
<dbReference type="PROSITE" id="PS50109">
    <property type="entry name" value="HIS_KIN"/>
    <property type="match status" value="1"/>
</dbReference>
<dbReference type="Gene3D" id="1.10.287.130">
    <property type="match status" value="1"/>
</dbReference>
<proteinExistence type="predicted"/>
<dbReference type="OrthoDB" id="112712at2"/>
<evidence type="ECO:0000256" key="5">
    <source>
        <dbReference type="ARBA" id="ARBA00022679"/>
    </source>
</evidence>
<feature type="compositionally biased region" description="Basic and acidic residues" evidence="10">
    <location>
        <begin position="1"/>
        <end position="11"/>
    </location>
</feature>
<dbReference type="InterPro" id="IPR036097">
    <property type="entry name" value="HisK_dim/P_sf"/>
</dbReference>
<keyword evidence="9" id="KW-0175">Coiled coil</keyword>
<dbReference type="InterPro" id="IPR050736">
    <property type="entry name" value="Sensor_HK_Regulatory"/>
</dbReference>
<dbReference type="CDD" id="cd00082">
    <property type="entry name" value="HisKA"/>
    <property type="match status" value="1"/>
</dbReference>
<feature type="domain" description="Histidine kinase" evidence="12">
    <location>
        <begin position="274"/>
        <end position="489"/>
    </location>
</feature>
<dbReference type="InterPro" id="IPR004358">
    <property type="entry name" value="Sig_transdc_His_kin-like_C"/>
</dbReference>
<protein>
    <recommendedName>
        <fullName evidence="3">histidine kinase</fullName>
        <ecNumber evidence="3">2.7.13.3</ecNumber>
    </recommendedName>
</protein>
<dbReference type="Gene3D" id="6.10.340.10">
    <property type="match status" value="1"/>
</dbReference>
<keyword evidence="4" id="KW-0597">Phosphoprotein</keyword>
<reference evidence="14 15" key="1">
    <citation type="submission" date="2016-02" db="EMBL/GenBank/DDBJ databases">
        <title>Comparison of Clostridium stercorarium subspecies using comparative genomics and transcriptomics.</title>
        <authorList>
            <person name="Schellenberg J."/>
            <person name="Thallinger G."/>
            <person name="Levin D.B."/>
            <person name="Zhang X."/>
            <person name="Alvare G."/>
            <person name="Fristensky B."/>
            <person name="Sparling R."/>
        </authorList>
    </citation>
    <scope>NUCLEOTIDE SEQUENCE [LARGE SCALE GENOMIC DNA]</scope>
    <source>
        <strain evidence="14 15">DSM 2910</strain>
    </source>
</reference>
<evidence type="ECO:0000256" key="2">
    <source>
        <dbReference type="ARBA" id="ARBA00004370"/>
    </source>
</evidence>
<comment type="catalytic activity">
    <reaction evidence="1">
        <text>ATP + protein L-histidine = ADP + protein N-phospho-L-histidine.</text>
        <dbReference type="EC" id="2.7.13.3"/>
    </reaction>
</comment>
<evidence type="ECO:0000256" key="8">
    <source>
        <dbReference type="ARBA" id="ARBA00023136"/>
    </source>
</evidence>
<dbReference type="RefSeq" id="WP_015359116.1">
    <property type="nucleotide sequence ID" value="NZ_CP014672.1"/>
</dbReference>
<evidence type="ECO:0000313" key="15">
    <source>
        <dbReference type="Proteomes" id="UP000092971"/>
    </source>
</evidence>
<keyword evidence="6" id="KW-0418">Kinase</keyword>
<evidence type="ECO:0000259" key="12">
    <source>
        <dbReference type="PROSITE" id="PS50109"/>
    </source>
</evidence>
<keyword evidence="5" id="KW-0808">Transferase</keyword>
<dbReference type="Pfam" id="PF00512">
    <property type="entry name" value="HisKA"/>
    <property type="match status" value="1"/>
</dbReference>
<name>A0A1B1YDG1_THEST</name>
<gene>
    <name evidence="14" type="ORF">CSTERTH_07070</name>
</gene>
<evidence type="ECO:0000256" key="10">
    <source>
        <dbReference type="SAM" id="MobiDB-lite"/>
    </source>
</evidence>
<feature type="transmembrane region" description="Helical" evidence="11">
    <location>
        <begin position="186"/>
        <end position="206"/>
    </location>
</feature>
<accession>A0A1B1YDG1</accession>
<dbReference type="InterPro" id="IPR005467">
    <property type="entry name" value="His_kinase_dom"/>
</dbReference>
<feature type="domain" description="HAMP" evidence="13">
    <location>
        <begin position="213"/>
        <end position="266"/>
    </location>
</feature>
<dbReference type="PROSITE" id="PS50885">
    <property type="entry name" value="HAMP"/>
    <property type="match status" value="1"/>
</dbReference>
<dbReference type="PANTHER" id="PTHR43711:SF28">
    <property type="entry name" value="SENSOR HISTIDINE KINASE YXDK"/>
    <property type="match status" value="1"/>
</dbReference>
<evidence type="ECO:0000256" key="7">
    <source>
        <dbReference type="ARBA" id="ARBA00023012"/>
    </source>
</evidence>
<dbReference type="SMART" id="SM00304">
    <property type="entry name" value="HAMP"/>
    <property type="match status" value="1"/>
</dbReference>
<dbReference type="InterPro" id="IPR003594">
    <property type="entry name" value="HATPase_dom"/>
</dbReference>
<dbReference type="SMART" id="SM00388">
    <property type="entry name" value="HisKA"/>
    <property type="match status" value="1"/>
</dbReference>
<dbReference type="InterPro" id="IPR003660">
    <property type="entry name" value="HAMP_dom"/>
</dbReference>
<organism evidence="14 15">
    <name type="scientific">Thermoclostridium stercorarium subsp. thermolacticum DSM 2910</name>
    <dbReference type="NCBI Taxonomy" id="1121336"/>
    <lineage>
        <taxon>Bacteria</taxon>
        <taxon>Bacillati</taxon>
        <taxon>Bacillota</taxon>
        <taxon>Clostridia</taxon>
        <taxon>Eubacteriales</taxon>
        <taxon>Oscillospiraceae</taxon>
        <taxon>Thermoclostridium</taxon>
    </lineage>
</organism>
<evidence type="ECO:0000259" key="13">
    <source>
        <dbReference type="PROSITE" id="PS50885"/>
    </source>
</evidence>
<evidence type="ECO:0000256" key="6">
    <source>
        <dbReference type="ARBA" id="ARBA00022777"/>
    </source>
</evidence>
<dbReference type="SMART" id="SM00387">
    <property type="entry name" value="HATPase_c"/>
    <property type="match status" value="1"/>
</dbReference>
<dbReference type="GO" id="GO:0016020">
    <property type="term" value="C:membrane"/>
    <property type="evidence" value="ECO:0007669"/>
    <property type="project" value="UniProtKB-SubCell"/>
</dbReference>
<evidence type="ECO:0000256" key="9">
    <source>
        <dbReference type="SAM" id="Coils"/>
    </source>
</evidence>
<dbReference type="PANTHER" id="PTHR43711">
    <property type="entry name" value="TWO-COMPONENT HISTIDINE KINASE"/>
    <property type="match status" value="1"/>
</dbReference>
<dbReference type="Gene3D" id="3.30.565.10">
    <property type="entry name" value="Histidine kinase-like ATPase, C-terminal domain"/>
    <property type="match status" value="1"/>
</dbReference>
<dbReference type="PRINTS" id="PR00344">
    <property type="entry name" value="BCTRLSENSOR"/>
</dbReference>
<evidence type="ECO:0000313" key="14">
    <source>
        <dbReference type="EMBL" id="ANW98803.1"/>
    </source>
</evidence>
<dbReference type="CDD" id="cd06225">
    <property type="entry name" value="HAMP"/>
    <property type="match status" value="1"/>
</dbReference>
<dbReference type="SUPFAM" id="SSF55874">
    <property type="entry name" value="ATPase domain of HSP90 chaperone/DNA topoisomerase II/histidine kinase"/>
    <property type="match status" value="1"/>
</dbReference>
<dbReference type="FunFam" id="1.10.287.130:FF:000001">
    <property type="entry name" value="Two-component sensor histidine kinase"/>
    <property type="match status" value="1"/>
</dbReference>